<dbReference type="Proteomes" id="UP000324222">
    <property type="component" value="Unassembled WGS sequence"/>
</dbReference>
<gene>
    <name evidence="2" type="ORF">E2C01_092180</name>
</gene>
<feature type="transmembrane region" description="Helical" evidence="1">
    <location>
        <begin position="6"/>
        <end position="24"/>
    </location>
</feature>
<keyword evidence="1" id="KW-1133">Transmembrane helix</keyword>
<organism evidence="2 3">
    <name type="scientific">Portunus trituberculatus</name>
    <name type="common">Swimming crab</name>
    <name type="synonym">Neptunus trituberculatus</name>
    <dbReference type="NCBI Taxonomy" id="210409"/>
    <lineage>
        <taxon>Eukaryota</taxon>
        <taxon>Metazoa</taxon>
        <taxon>Ecdysozoa</taxon>
        <taxon>Arthropoda</taxon>
        <taxon>Crustacea</taxon>
        <taxon>Multicrustacea</taxon>
        <taxon>Malacostraca</taxon>
        <taxon>Eumalacostraca</taxon>
        <taxon>Eucarida</taxon>
        <taxon>Decapoda</taxon>
        <taxon>Pleocyemata</taxon>
        <taxon>Brachyura</taxon>
        <taxon>Eubrachyura</taxon>
        <taxon>Portunoidea</taxon>
        <taxon>Portunidae</taxon>
        <taxon>Portuninae</taxon>
        <taxon>Portunus</taxon>
    </lineage>
</organism>
<reference evidence="2 3" key="1">
    <citation type="submission" date="2019-05" db="EMBL/GenBank/DDBJ databases">
        <title>Another draft genome of Portunus trituberculatus and its Hox gene families provides insights of decapod evolution.</title>
        <authorList>
            <person name="Jeong J.-H."/>
            <person name="Song I."/>
            <person name="Kim S."/>
            <person name="Choi T."/>
            <person name="Kim D."/>
            <person name="Ryu S."/>
            <person name="Kim W."/>
        </authorList>
    </citation>
    <scope>NUCLEOTIDE SEQUENCE [LARGE SCALE GENOMIC DNA]</scope>
    <source>
        <tissue evidence="2">Muscle</tissue>
    </source>
</reference>
<dbReference type="AlphaFoldDB" id="A0A5B7JPX1"/>
<dbReference type="EMBL" id="VSRR010107799">
    <property type="protein sequence ID" value="MPC96899.1"/>
    <property type="molecule type" value="Genomic_DNA"/>
</dbReference>
<name>A0A5B7JPX1_PORTR</name>
<evidence type="ECO:0000256" key="1">
    <source>
        <dbReference type="SAM" id="Phobius"/>
    </source>
</evidence>
<keyword evidence="1" id="KW-0472">Membrane</keyword>
<keyword evidence="3" id="KW-1185">Reference proteome</keyword>
<accession>A0A5B7JPX1</accession>
<evidence type="ECO:0000313" key="2">
    <source>
        <dbReference type="EMBL" id="MPC96899.1"/>
    </source>
</evidence>
<comment type="caution">
    <text evidence="2">The sequence shown here is derived from an EMBL/GenBank/DDBJ whole genome shotgun (WGS) entry which is preliminary data.</text>
</comment>
<proteinExistence type="predicted"/>
<keyword evidence="1" id="KW-0812">Transmembrane</keyword>
<dbReference type="OrthoDB" id="6051552at2759"/>
<evidence type="ECO:0000313" key="3">
    <source>
        <dbReference type="Proteomes" id="UP000324222"/>
    </source>
</evidence>
<sequence length="56" mass="6346">MQGGITAGTVLAVLLPVLIALLCYSSYVRNKDRKDYQEPAFVRAGSRKINQFFRNR</sequence>
<protein>
    <submittedName>
        <fullName evidence="2">Uncharacterized protein</fullName>
    </submittedName>
</protein>